<feature type="region of interest" description="Disordered" evidence="1">
    <location>
        <begin position="1"/>
        <end position="40"/>
    </location>
</feature>
<keyword evidence="3" id="KW-1185">Reference proteome</keyword>
<dbReference type="PANTHER" id="PTHR35119:SF1">
    <property type="entry name" value="PROTEIN POLYCHOME"/>
    <property type="match status" value="1"/>
</dbReference>
<dbReference type="Proteomes" id="UP001151752">
    <property type="component" value="Chromosome 6"/>
</dbReference>
<reference evidence="2" key="2">
    <citation type="journal article" date="2023" name="Int. J. Mol. Sci.">
        <title>De Novo Assembly and Annotation of 11 Diverse Shrub Willow (Salix) Genomes Reveals Novel Gene Organization in Sex-Linked Regions.</title>
        <authorList>
            <person name="Hyden B."/>
            <person name="Feng K."/>
            <person name="Yates T.B."/>
            <person name="Jawdy S."/>
            <person name="Cereghino C."/>
            <person name="Smart L.B."/>
            <person name="Muchero W."/>
        </authorList>
    </citation>
    <scope>NUCLEOTIDE SEQUENCE</scope>
    <source>
        <tissue evidence="2">Shoot tip</tissue>
    </source>
</reference>
<dbReference type="GO" id="GO:0005634">
    <property type="term" value="C:nucleus"/>
    <property type="evidence" value="ECO:0007669"/>
    <property type="project" value="InterPro"/>
</dbReference>
<dbReference type="EMBL" id="JAPFFM010000009">
    <property type="protein sequence ID" value="KAJ6747407.1"/>
    <property type="molecule type" value="Genomic_DNA"/>
</dbReference>
<dbReference type="PANTHER" id="PTHR35119">
    <property type="entry name" value="PROTEIN POLYCHOME"/>
    <property type="match status" value="1"/>
</dbReference>
<protein>
    <submittedName>
        <fullName evidence="2">PROTEIN POLYCHOME</fullName>
    </submittedName>
</protein>
<dbReference type="GO" id="GO:0051783">
    <property type="term" value="P:regulation of nuclear division"/>
    <property type="evidence" value="ECO:0007669"/>
    <property type="project" value="InterPro"/>
</dbReference>
<evidence type="ECO:0000313" key="2">
    <source>
        <dbReference type="EMBL" id="KAJ6747407.1"/>
    </source>
</evidence>
<dbReference type="InterPro" id="IPR034590">
    <property type="entry name" value="POLYCHOME/GIG1"/>
</dbReference>
<accession>A0A9Q0VF45</accession>
<reference evidence="2" key="1">
    <citation type="submission" date="2022-11" db="EMBL/GenBank/DDBJ databases">
        <authorList>
            <person name="Hyden B.L."/>
            <person name="Feng K."/>
            <person name="Yates T."/>
            <person name="Jawdy S."/>
            <person name="Smart L.B."/>
            <person name="Muchero W."/>
        </authorList>
    </citation>
    <scope>NUCLEOTIDE SEQUENCE</scope>
    <source>
        <tissue evidence="2">Shoot tip</tissue>
    </source>
</reference>
<sequence length="109" mass="11974">MRKRCFGHSQGRGSRTPLGRENIPPPGSARRRRGRGSNSVLPAWYPRTPLRDVTAVVRSKVKCVFECAGLYSPSVRGMGCSQVCVLGSYINSYVCFVKLVKEQNLTGIG</sequence>
<evidence type="ECO:0000313" key="3">
    <source>
        <dbReference type="Proteomes" id="UP001151752"/>
    </source>
</evidence>
<name>A0A9Q0VF45_9ROSI</name>
<organism evidence="2 3">
    <name type="scientific">Salix koriyanagi</name>
    <dbReference type="NCBI Taxonomy" id="2511006"/>
    <lineage>
        <taxon>Eukaryota</taxon>
        <taxon>Viridiplantae</taxon>
        <taxon>Streptophyta</taxon>
        <taxon>Embryophyta</taxon>
        <taxon>Tracheophyta</taxon>
        <taxon>Spermatophyta</taxon>
        <taxon>Magnoliopsida</taxon>
        <taxon>eudicotyledons</taxon>
        <taxon>Gunneridae</taxon>
        <taxon>Pentapetalae</taxon>
        <taxon>rosids</taxon>
        <taxon>fabids</taxon>
        <taxon>Malpighiales</taxon>
        <taxon>Salicaceae</taxon>
        <taxon>Saliceae</taxon>
        <taxon>Salix</taxon>
    </lineage>
</organism>
<comment type="caution">
    <text evidence="2">The sequence shown here is derived from an EMBL/GenBank/DDBJ whole genome shotgun (WGS) entry which is preliminary data.</text>
</comment>
<dbReference type="AlphaFoldDB" id="A0A9Q0VF45"/>
<gene>
    <name evidence="2" type="ORF">OIU74_029796</name>
</gene>
<proteinExistence type="predicted"/>
<evidence type="ECO:0000256" key="1">
    <source>
        <dbReference type="SAM" id="MobiDB-lite"/>
    </source>
</evidence>